<protein>
    <submittedName>
        <fullName evidence="7">Proteasome lid subunit RPN8/RPN11</fullName>
    </submittedName>
</protein>
<dbReference type="PANTHER" id="PTHR34858">
    <property type="entry name" value="CYSO-CYSTEINE PEPTIDASE"/>
    <property type="match status" value="1"/>
</dbReference>
<gene>
    <name evidence="7" type="ORF">DFO73_101157</name>
</gene>
<evidence type="ECO:0000313" key="8">
    <source>
        <dbReference type="Proteomes" id="UP000247150"/>
    </source>
</evidence>
<reference evidence="7 8" key="1">
    <citation type="submission" date="2018-05" db="EMBL/GenBank/DDBJ databases">
        <title>Freshwater and sediment microbial communities from various areas in North America, analyzing microbe dynamics in response to fracking.</title>
        <authorList>
            <person name="Lamendella R."/>
        </authorList>
    </citation>
    <scope>NUCLEOTIDE SEQUENCE [LARGE SCALE GENOMIC DNA]</scope>
    <source>
        <strain evidence="7 8">15_TX</strain>
    </source>
</reference>
<keyword evidence="5" id="KW-0482">Metalloprotease</keyword>
<dbReference type="InterPro" id="IPR028090">
    <property type="entry name" value="JAB_dom_prok"/>
</dbReference>
<dbReference type="Proteomes" id="UP000247150">
    <property type="component" value="Unassembled WGS sequence"/>
</dbReference>
<keyword evidence="7" id="KW-0647">Proteasome</keyword>
<dbReference type="GO" id="GO:0000502">
    <property type="term" value="C:proteasome complex"/>
    <property type="evidence" value="ECO:0007669"/>
    <property type="project" value="UniProtKB-KW"/>
</dbReference>
<evidence type="ECO:0000256" key="2">
    <source>
        <dbReference type="ARBA" id="ARBA00022723"/>
    </source>
</evidence>
<dbReference type="SUPFAM" id="SSF102712">
    <property type="entry name" value="JAB1/MPN domain"/>
    <property type="match status" value="1"/>
</dbReference>
<dbReference type="Gene3D" id="3.40.140.10">
    <property type="entry name" value="Cytidine Deaminase, domain 2"/>
    <property type="match status" value="1"/>
</dbReference>
<evidence type="ECO:0000256" key="4">
    <source>
        <dbReference type="ARBA" id="ARBA00022833"/>
    </source>
</evidence>
<keyword evidence="3" id="KW-0378">Hydrolase</keyword>
<dbReference type="AlphaFoldDB" id="A0A2V3A4T7"/>
<evidence type="ECO:0000256" key="1">
    <source>
        <dbReference type="ARBA" id="ARBA00022670"/>
    </source>
</evidence>
<dbReference type="GO" id="GO:0006508">
    <property type="term" value="P:proteolysis"/>
    <property type="evidence" value="ECO:0007669"/>
    <property type="project" value="UniProtKB-KW"/>
</dbReference>
<keyword evidence="4" id="KW-0862">Zinc</keyword>
<name>A0A2V3A4T7_9BACI</name>
<keyword evidence="1" id="KW-0645">Protease</keyword>
<dbReference type="CDD" id="cd08070">
    <property type="entry name" value="MPN_like"/>
    <property type="match status" value="1"/>
</dbReference>
<comment type="caution">
    <text evidence="7">The sequence shown here is derived from an EMBL/GenBank/DDBJ whole genome shotgun (WGS) entry which is preliminary data.</text>
</comment>
<evidence type="ECO:0000259" key="6">
    <source>
        <dbReference type="Pfam" id="PF14464"/>
    </source>
</evidence>
<organism evidence="7 8">
    <name type="scientific">Cytobacillus oceanisediminis</name>
    <dbReference type="NCBI Taxonomy" id="665099"/>
    <lineage>
        <taxon>Bacteria</taxon>
        <taxon>Bacillati</taxon>
        <taxon>Bacillota</taxon>
        <taxon>Bacilli</taxon>
        <taxon>Bacillales</taxon>
        <taxon>Bacillaceae</taxon>
        <taxon>Cytobacillus</taxon>
    </lineage>
</organism>
<dbReference type="GO" id="GO:0008270">
    <property type="term" value="F:zinc ion binding"/>
    <property type="evidence" value="ECO:0007669"/>
    <property type="project" value="TreeGrafter"/>
</dbReference>
<evidence type="ECO:0000256" key="5">
    <source>
        <dbReference type="ARBA" id="ARBA00023049"/>
    </source>
</evidence>
<proteinExistence type="predicted"/>
<evidence type="ECO:0000313" key="7">
    <source>
        <dbReference type="EMBL" id="PWW31899.1"/>
    </source>
</evidence>
<dbReference type="GO" id="GO:0008235">
    <property type="term" value="F:metalloexopeptidase activity"/>
    <property type="evidence" value="ECO:0007669"/>
    <property type="project" value="TreeGrafter"/>
</dbReference>
<keyword evidence="2" id="KW-0479">Metal-binding</keyword>
<feature type="domain" description="JAB" evidence="6">
    <location>
        <begin position="28"/>
        <end position="127"/>
    </location>
</feature>
<dbReference type="PANTHER" id="PTHR34858:SF1">
    <property type="entry name" value="CYSO-CYSTEINE PEPTIDASE"/>
    <property type="match status" value="1"/>
</dbReference>
<evidence type="ECO:0000256" key="3">
    <source>
        <dbReference type="ARBA" id="ARBA00022801"/>
    </source>
</evidence>
<dbReference type="EMBL" id="QGTW01000001">
    <property type="protein sequence ID" value="PWW31899.1"/>
    <property type="molecule type" value="Genomic_DNA"/>
</dbReference>
<dbReference type="InterPro" id="IPR051929">
    <property type="entry name" value="VirAsm_ModProt"/>
</dbReference>
<sequence>MAPAMGANGINDSLKNEAPPKDYKIKRDIYERIIAYCEKALPNEACGLLSEVGSVGSSIWPIKNESLNRNRFFMSVDAIKRAFYKMEEKGEHLSAIFHSHPSTPPIPSSYDIKNNPYRSLAYIIVSFYKGKADMACFKMDGKTIAPMKIIIIDD</sequence>
<accession>A0A2V3A4T7</accession>
<dbReference type="Pfam" id="PF14464">
    <property type="entry name" value="Prok-JAB"/>
    <property type="match status" value="1"/>
</dbReference>